<name>A0ABQ2XUQ4_9BURK</name>
<comment type="caution">
    <text evidence="2">The sequence shown here is derived from an EMBL/GenBank/DDBJ whole genome shotgun (WGS) entry which is preliminary data.</text>
</comment>
<proteinExistence type="predicted"/>
<evidence type="ECO:0000313" key="2">
    <source>
        <dbReference type="EMBL" id="GGX35210.1"/>
    </source>
</evidence>
<feature type="transmembrane region" description="Helical" evidence="1">
    <location>
        <begin position="37"/>
        <end position="57"/>
    </location>
</feature>
<accession>A0ABQ2XUQ4</accession>
<feature type="transmembrane region" description="Helical" evidence="1">
    <location>
        <begin position="7"/>
        <end position="31"/>
    </location>
</feature>
<keyword evidence="3" id="KW-1185">Reference proteome</keyword>
<dbReference type="EMBL" id="BMYU01000002">
    <property type="protein sequence ID" value="GGX35210.1"/>
    <property type="molecule type" value="Genomic_DNA"/>
</dbReference>
<keyword evidence="1" id="KW-0472">Membrane</keyword>
<dbReference type="Proteomes" id="UP000653343">
    <property type="component" value="Unassembled WGS sequence"/>
</dbReference>
<organism evidence="2 3">
    <name type="scientific">Undibacterium squillarum</name>
    <dbReference type="NCBI Taxonomy" id="1131567"/>
    <lineage>
        <taxon>Bacteria</taxon>
        <taxon>Pseudomonadati</taxon>
        <taxon>Pseudomonadota</taxon>
        <taxon>Betaproteobacteria</taxon>
        <taxon>Burkholderiales</taxon>
        <taxon>Oxalobacteraceae</taxon>
        <taxon>Undibacterium</taxon>
    </lineage>
</organism>
<keyword evidence="1" id="KW-0812">Transmembrane</keyword>
<protein>
    <submittedName>
        <fullName evidence="2">Uncharacterized protein</fullName>
    </submittedName>
</protein>
<keyword evidence="1" id="KW-1133">Transmembrane helix</keyword>
<evidence type="ECO:0000256" key="1">
    <source>
        <dbReference type="SAM" id="Phobius"/>
    </source>
</evidence>
<gene>
    <name evidence="2" type="ORF">GCM10010946_10710</name>
</gene>
<reference evidence="3" key="1">
    <citation type="journal article" date="2019" name="Int. J. Syst. Evol. Microbiol.">
        <title>The Global Catalogue of Microorganisms (GCM) 10K type strain sequencing project: providing services to taxonomists for standard genome sequencing and annotation.</title>
        <authorList>
            <consortium name="The Broad Institute Genomics Platform"/>
            <consortium name="The Broad Institute Genome Sequencing Center for Infectious Disease"/>
            <person name="Wu L."/>
            <person name="Ma J."/>
        </authorList>
    </citation>
    <scope>NUCLEOTIDE SEQUENCE [LARGE SCALE GENOMIC DNA]</scope>
    <source>
        <strain evidence="3">KCTC 23917</strain>
    </source>
</reference>
<evidence type="ECO:0000313" key="3">
    <source>
        <dbReference type="Proteomes" id="UP000653343"/>
    </source>
</evidence>
<sequence length="68" mass="7053">MPLKTTGVLLILAGIVGIALQTLLPGLFPGLLPKNNFLSGLIFGVSIGFEILGMMLVSRSQRAEDAAG</sequence>